<proteinExistence type="predicted"/>
<accession>A0A0A8Z3V9</accession>
<dbReference type="AlphaFoldDB" id="A0A0A8Z3V9"/>
<name>A0A0A8Z3V9_ARUDO</name>
<dbReference type="EMBL" id="GBRH01264409">
    <property type="protein sequence ID" value="JAD33486.1"/>
    <property type="molecule type" value="Transcribed_RNA"/>
</dbReference>
<protein>
    <submittedName>
        <fullName evidence="1">Uncharacterized protein</fullName>
    </submittedName>
</protein>
<organism evidence="1">
    <name type="scientific">Arundo donax</name>
    <name type="common">Giant reed</name>
    <name type="synonym">Donax arundinaceus</name>
    <dbReference type="NCBI Taxonomy" id="35708"/>
    <lineage>
        <taxon>Eukaryota</taxon>
        <taxon>Viridiplantae</taxon>
        <taxon>Streptophyta</taxon>
        <taxon>Embryophyta</taxon>
        <taxon>Tracheophyta</taxon>
        <taxon>Spermatophyta</taxon>
        <taxon>Magnoliopsida</taxon>
        <taxon>Liliopsida</taxon>
        <taxon>Poales</taxon>
        <taxon>Poaceae</taxon>
        <taxon>PACMAD clade</taxon>
        <taxon>Arundinoideae</taxon>
        <taxon>Arundineae</taxon>
        <taxon>Arundo</taxon>
    </lineage>
</organism>
<sequence length="36" mass="4191">MVCQLVTTVLVHLYPRFPCLHYLPSCIPLRVCTIFN</sequence>
<reference evidence="1" key="2">
    <citation type="journal article" date="2015" name="Data Brief">
        <title>Shoot transcriptome of the giant reed, Arundo donax.</title>
        <authorList>
            <person name="Barrero R.A."/>
            <person name="Guerrero F.D."/>
            <person name="Moolhuijzen P."/>
            <person name="Goolsby J.A."/>
            <person name="Tidwell J."/>
            <person name="Bellgard S.E."/>
            <person name="Bellgard M.I."/>
        </authorList>
    </citation>
    <scope>NUCLEOTIDE SEQUENCE</scope>
    <source>
        <tissue evidence="1">Shoot tissue taken approximately 20 cm above the soil surface</tissue>
    </source>
</reference>
<evidence type="ECO:0000313" key="1">
    <source>
        <dbReference type="EMBL" id="JAD33486.1"/>
    </source>
</evidence>
<reference evidence="1" key="1">
    <citation type="submission" date="2014-09" db="EMBL/GenBank/DDBJ databases">
        <authorList>
            <person name="Magalhaes I.L.F."/>
            <person name="Oliveira U."/>
            <person name="Santos F.R."/>
            <person name="Vidigal T.H.D.A."/>
            <person name="Brescovit A.D."/>
            <person name="Santos A.J."/>
        </authorList>
    </citation>
    <scope>NUCLEOTIDE SEQUENCE</scope>
    <source>
        <tissue evidence="1">Shoot tissue taken approximately 20 cm above the soil surface</tissue>
    </source>
</reference>